<protein>
    <recommendedName>
        <fullName evidence="3">Actin-like ATPase domain-containing protein</fullName>
    </recommendedName>
</protein>
<organism evidence="1 2">
    <name type="scientific">Trichoglossum hirsutum</name>
    <dbReference type="NCBI Taxonomy" id="265104"/>
    <lineage>
        <taxon>Eukaryota</taxon>
        <taxon>Fungi</taxon>
        <taxon>Dikarya</taxon>
        <taxon>Ascomycota</taxon>
        <taxon>Pezizomycotina</taxon>
        <taxon>Geoglossomycetes</taxon>
        <taxon>Geoglossales</taxon>
        <taxon>Geoglossaceae</taxon>
        <taxon>Trichoglossum</taxon>
    </lineage>
</organism>
<dbReference type="EMBL" id="JAGHQM010001926">
    <property type="protein sequence ID" value="KAH0551561.1"/>
    <property type="molecule type" value="Genomic_DNA"/>
</dbReference>
<feature type="non-terminal residue" evidence="1">
    <location>
        <position position="1"/>
    </location>
</feature>
<accession>A0A9P8L508</accession>
<dbReference type="InterPro" id="IPR043129">
    <property type="entry name" value="ATPase_NBD"/>
</dbReference>
<dbReference type="CDD" id="cd10170">
    <property type="entry name" value="ASKHA_NBD_HSP70"/>
    <property type="match status" value="1"/>
</dbReference>
<evidence type="ECO:0008006" key="3">
    <source>
        <dbReference type="Google" id="ProtNLM"/>
    </source>
</evidence>
<gene>
    <name evidence="1" type="ORF">GP486_007221</name>
</gene>
<evidence type="ECO:0000313" key="2">
    <source>
        <dbReference type="Proteomes" id="UP000750711"/>
    </source>
</evidence>
<reference evidence="1" key="1">
    <citation type="submission" date="2021-03" db="EMBL/GenBank/DDBJ databases">
        <title>Comparative genomics and phylogenomic investigation of the class Geoglossomycetes provide insights into ecological specialization and systematics.</title>
        <authorList>
            <person name="Melie T."/>
            <person name="Pirro S."/>
            <person name="Miller A.N."/>
            <person name="Quandt A."/>
        </authorList>
    </citation>
    <scope>NUCLEOTIDE SEQUENCE</scope>
    <source>
        <strain evidence="1">CAQ_001_2017</strain>
    </source>
</reference>
<comment type="caution">
    <text evidence="1">The sequence shown here is derived from an EMBL/GenBank/DDBJ whole genome shotgun (WGS) entry which is preliminary data.</text>
</comment>
<evidence type="ECO:0000313" key="1">
    <source>
        <dbReference type="EMBL" id="KAH0551561.1"/>
    </source>
</evidence>
<dbReference type="PANTHER" id="PTHR42749">
    <property type="entry name" value="CELL SHAPE-DETERMINING PROTEIN MREB"/>
    <property type="match status" value="1"/>
</dbReference>
<name>A0A9P8L508_9PEZI</name>
<proteinExistence type="predicted"/>
<keyword evidence="2" id="KW-1185">Reference proteome</keyword>
<dbReference type="SUPFAM" id="SSF53067">
    <property type="entry name" value="Actin-like ATPase domain"/>
    <property type="match status" value="1"/>
</dbReference>
<sequence length="435" mass="49476">MGRVNVIQQWPGKGQVENKVPTVLTYTSNRLASWGFLCQADDDDHPLKQTRQWFKTLLDPQLLEELVAQPDALRYTHGDVKRWYLDFLRKLYQHIERTMASKVQRTLWLGDVEFIFSVPTTWTRQGLIEDYRAIIQQAGFGSGGTGHEVVIGLTEAEAAAVYTAKGGVNSFSKGDTLLICDAGGGIDVGSTKIDEQFEESATQRLEQIRRNVSFDNDAASKMTRGKFQEYKCAFGPDEDFRTFSIRVPGMSPEYSNEALGFMKGKMVFTRTELHRIFDSQVGRIFMLIDRQLELIVNKMPGKQISYLVLSGGLGSSPQLAVVKGIVMDRMQKLTLNHEILKTRCCRASYGMVCMEAYDKVKHVGVDPWIDPLDEKKYVREQIDWFVRKGEPIHTDQPIEHNFTRKIEAHLPRETWKTRLVTSTADSAYLPTTFSP</sequence>
<dbReference type="Gene3D" id="3.30.420.40">
    <property type="match status" value="1"/>
</dbReference>
<dbReference type="AlphaFoldDB" id="A0A9P8L508"/>
<dbReference type="PANTHER" id="PTHR42749:SF1">
    <property type="entry name" value="CELL SHAPE-DETERMINING PROTEIN MREB"/>
    <property type="match status" value="1"/>
</dbReference>
<dbReference type="Proteomes" id="UP000750711">
    <property type="component" value="Unassembled WGS sequence"/>
</dbReference>